<dbReference type="SMART" id="SM00324">
    <property type="entry name" value="RhoGAP"/>
    <property type="match status" value="1"/>
</dbReference>
<keyword evidence="5 6" id="KW-0175">Coiled coil</keyword>
<evidence type="ECO:0000256" key="9">
    <source>
        <dbReference type="SAM" id="Phobius"/>
    </source>
</evidence>
<dbReference type="SUPFAM" id="SSF103657">
    <property type="entry name" value="BAR/IMD domain-like"/>
    <property type="match status" value="1"/>
</dbReference>
<feature type="region of interest" description="Disordered" evidence="8">
    <location>
        <begin position="262"/>
        <end position="315"/>
    </location>
</feature>
<dbReference type="PANTHER" id="PTHR15228">
    <property type="entry name" value="SPERMATHECAL PHYSIOLOGY VARIANT"/>
    <property type="match status" value="1"/>
</dbReference>
<dbReference type="PROSITE" id="PS00479">
    <property type="entry name" value="ZF_DAG_PE_1"/>
    <property type="match status" value="1"/>
</dbReference>
<keyword evidence="14" id="KW-1185">Reference proteome</keyword>
<dbReference type="GO" id="GO:0008270">
    <property type="term" value="F:zinc ion binding"/>
    <property type="evidence" value="ECO:0007669"/>
    <property type="project" value="UniProtKB-KW"/>
</dbReference>
<evidence type="ECO:0000256" key="5">
    <source>
        <dbReference type="ARBA" id="ARBA00023054"/>
    </source>
</evidence>
<evidence type="ECO:0000256" key="7">
    <source>
        <dbReference type="SAM" id="Coils"/>
    </source>
</evidence>
<keyword evidence="9" id="KW-0472">Membrane</keyword>
<feature type="domain" description="F-BAR" evidence="12">
    <location>
        <begin position="427"/>
        <end position="732"/>
    </location>
</feature>
<dbReference type="PROSITE" id="PS50081">
    <property type="entry name" value="ZF_DAG_PE_2"/>
    <property type="match status" value="1"/>
</dbReference>
<evidence type="ECO:0000313" key="14">
    <source>
        <dbReference type="Proteomes" id="UP000605970"/>
    </source>
</evidence>
<dbReference type="GO" id="GO:0005096">
    <property type="term" value="F:GTPase activator activity"/>
    <property type="evidence" value="ECO:0007669"/>
    <property type="project" value="UniProtKB-KW"/>
</dbReference>
<evidence type="ECO:0000256" key="3">
    <source>
        <dbReference type="ARBA" id="ARBA00022771"/>
    </source>
</evidence>
<evidence type="ECO:0000256" key="4">
    <source>
        <dbReference type="ARBA" id="ARBA00022833"/>
    </source>
</evidence>
<feature type="coiled-coil region" evidence="7">
    <location>
        <begin position="544"/>
        <end position="589"/>
    </location>
</feature>
<keyword evidence="3" id="KW-0863">Zinc-finger</keyword>
<evidence type="ECO:0000259" key="11">
    <source>
        <dbReference type="PROSITE" id="PS50238"/>
    </source>
</evidence>
<evidence type="ECO:0000259" key="10">
    <source>
        <dbReference type="PROSITE" id="PS50081"/>
    </source>
</evidence>
<dbReference type="InterPro" id="IPR046349">
    <property type="entry name" value="C1-like_sf"/>
</dbReference>
<protein>
    <recommendedName>
        <fullName evidence="15">Rho-GAP domain-containing protein</fullName>
    </recommendedName>
</protein>
<feature type="domain" description="Rho-GAP" evidence="11">
    <location>
        <begin position="935"/>
        <end position="1183"/>
    </location>
</feature>
<feature type="compositionally biased region" description="Polar residues" evidence="8">
    <location>
        <begin position="755"/>
        <end position="767"/>
    </location>
</feature>
<dbReference type="Gene3D" id="1.20.1270.60">
    <property type="entry name" value="Arfaptin homology (AH) domain/BAR domain"/>
    <property type="match status" value="1"/>
</dbReference>
<organism evidence="13 14">
    <name type="scientific">Meloidogyne graminicola</name>
    <dbReference type="NCBI Taxonomy" id="189291"/>
    <lineage>
        <taxon>Eukaryota</taxon>
        <taxon>Metazoa</taxon>
        <taxon>Ecdysozoa</taxon>
        <taxon>Nematoda</taxon>
        <taxon>Chromadorea</taxon>
        <taxon>Rhabditida</taxon>
        <taxon>Tylenchina</taxon>
        <taxon>Tylenchomorpha</taxon>
        <taxon>Tylenchoidea</taxon>
        <taxon>Meloidogynidae</taxon>
        <taxon>Meloidogyninae</taxon>
        <taxon>Meloidogyne</taxon>
    </lineage>
</organism>
<dbReference type="Gene3D" id="1.10.555.10">
    <property type="entry name" value="Rho GTPase activation protein"/>
    <property type="match status" value="1"/>
</dbReference>
<dbReference type="InterPro" id="IPR051025">
    <property type="entry name" value="RhoGAP"/>
</dbReference>
<dbReference type="SUPFAM" id="SSF48350">
    <property type="entry name" value="GTPase activation domain, GAP"/>
    <property type="match status" value="1"/>
</dbReference>
<reference evidence="13" key="1">
    <citation type="journal article" date="2020" name="Ecol. Evol.">
        <title>Genome structure and content of the rice root-knot nematode (Meloidogyne graminicola).</title>
        <authorList>
            <person name="Phan N.T."/>
            <person name="Danchin E.G.J."/>
            <person name="Klopp C."/>
            <person name="Perfus-Barbeoch L."/>
            <person name="Kozlowski D.K."/>
            <person name="Koutsovoulos G.D."/>
            <person name="Lopez-Roques C."/>
            <person name="Bouchez O."/>
            <person name="Zahm M."/>
            <person name="Besnard G."/>
            <person name="Bellafiore S."/>
        </authorList>
    </citation>
    <scope>NUCLEOTIDE SEQUENCE</scope>
    <source>
        <strain evidence="13">VN-18</strain>
    </source>
</reference>
<feature type="coiled-coil region" evidence="7">
    <location>
        <begin position="85"/>
        <end position="112"/>
    </location>
</feature>
<feature type="compositionally biased region" description="Acidic residues" evidence="8">
    <location>
        <begin position="274"/>
        <end position="286"/>
    </location>
</feature>
<dbReference type="EMBL" id="JABEBT010000011">
    <property type="protein sequence ID" value="KAF7638518.1"/>
    <property type="molecule type" value="Genomic_DNA"/>
</dbReference>
<dbReference type="PROSITE" id="PS51741">
    <property type="entry name" value="F_BAR"/>
    <property type="match status" value="1"/>
</dbReference>
<dbReference type="SUPFAM" id="SSF57889">
    <property type="entry name" value="Cysteine-rich domain"/>
    <property type="match status" value="1"/>
</dbReference>
<evidence type="ECO:0000313" key="13">
    <source>
        <dbReference type="EMBL" id="KAF7638518.1"/>
    </source>
</evidence>
<dbReference type="InterPro" id="IPR002219">
    <property type="entry name" value="PKC_DAG/PE"/>
</dbReference>
<dbReference type="InterPro" id="IPR027267">
    <property type="entry name" value="AH/BAR_dom_sf"/>
</dbReference>
<feature type="domain" description="Phorbol-ester/DAG-type" evidence="10">
    <location>
        <begin position="862"/>
        <end position="907"/>
    </location>
</feature>
<dbReference type="OrthoDB" id="79452at2759"/>
<feature type="compositionally biased region" description="Low complexity" evidence="8">
    <location>
        <begin position="745"/>
        <end position="754"/>
    </location>
</feature>
<proteinExistence type="predicted"/>
<dbReference type="Proteomes" id="UP000605970">
    <property type="component" value="Unassembled WGS sequence"/>
</dbReference>
<dbReference type="InterPro" id="IPR000198">
    <property type="entry name" value="RhoGAP_dom"/>
</dbReference>
<comment type="caution">
    <text evidence="13">The sequence shown here is derived from an EMBL/GenBank/DDBJ whole genome shotgun (WGS) entry which is preliminary data.</text>
</comment>
<dbReference type="Pfam" id="PF00620">
    <property type="entry name" value="RhoGAP"/>
    <property type="match status" value="1"/>
</dbReference>
<evidence type="ECO:0000259" key="12">
    <source>
        <dbReference type="PROSITE" id="PS51741"/>
    </source>
</evidence>
<evidence type="ECO:0008006" key="15">
    <source>
        <dbReference type="Google" id="ProtNLM"/>
    </source>
</evidence>
<dbReference type="Pfam" id="PF22699">
    <property type="entry name" value="GMIP-like_FCH"/>
    <property type="match status" value="1"/>
</dbReference>
<accession>A0A8S9ZZ22</accession>
<dbReference type="CDD" id="cd00159">
    <property type="entry name" value="RhoGAP"/>
    <property type="match status" value="1"/>
</dbReference>
<evidence type="ECO:0000256" key="8">
    <source>
        <dbReference type="SAM" id="MobiDB-lite"/>
    </source>
</evidence>
<feature type="transmembrane region" description="Helical" evidence="9">
    <location>
        <begin position="20"/>
        <end position="35"/>
    </location>
</feature>
<keyword evidence="4" id="KW-0862">Zinc</keyword>
<feature type="coiled-coil region" evidence="7">
    <location>
        <begin position="635"/>
        <end position="679"/>
    </location>
</feature>
<evidence type="ECO:0000256" key="6">
    <source>
        <dbReference type="PROSITE-ProRule" id="PRU01077"/>
    </source>
</evidence>
<dbReference type="InterPro" id="IPR031160">
    <property type="entry name" value="F_BAR_dom"/>
</dbReference>
<sequence length="1544" mass="177348">MTELTPKICTINICNNNKKYLFLAIFLAFIKYFYSQQNQKEILRKFPLFSFISANLARRLIIFYNYNNLINSLLLSDVERFTAHVGRLRKALITYQNDLEKIEIKNEKIKLNNNNNNYYFVQIHSSLALVSQSIKDLICKHSNLFKTNNILTTTGQLVHSIKEANFNLNENNLNKNSPLIYTLPALQALDKLENAVANSLRGALGSECSSTLLPLNEDGNISIYFQKINENNEEEKEIEEEEEKKENNYFVKNNNNKLLNEENKINNLNFGAETEQDEEEEEEDDNNNNNNEEIENGSVKSVKANSSSGVSSSPIGLLPIKKTAKIIRRHSAFQLSSQKIILPPHPPNNKKINNIGIVHSLQQPLSVGENDGQLNNNEQRPMLAKNKQYYLQQQQQIGKQQQFSNNSSSQSVEILSNNNNNNQCNNSMWQLLEQCNDGMEIAFERCKNWSKYASQLLSFGRARLSLEHEYGQRLFKISEQQLIPLTIQQQQQQQQQQTENNNNSFQFLEKQLPLSKLFNQLLENNKQFSIRADSTVEHLQQRFIESLESRQKEHNLKRKKLKINYAKQKKQMEACAEELRRARQTHTNKGEQYLRAREVTIKQELNNEQQQQLQQQFSFRNSEINNQQIFHQKRRKEFEKRKKAEEEALNKKADAEQEVCRLEKELDGYRNKLTELRRQTIHELSDLIRQCELTTIACTATFFKGIANLWAPVPNELESLADVARTTQPGQEFIKMIVSSNSSNPFCSSDSGSSPQQRPNTLLTSQKCLGGGGSTTPSLASCSSSIPSPNRAIQRRNALAATEEHLLINESQQKRRTVSKTSMAKLFDIQSSSSSSPSAAIISSSSSKQYSSSIIYSDAARSHKLQRTRQVAKCAQCEHLLLFDALKCQCCLLVWHRKCLPNVQIRCGPNMKRFNEQNNGKDYFNNLRRTSIFGVPLNIHLNEQRRQIPLILEKCIDELQKRGMCCKGLYRTCGVKSKVEEICVQFEQSTINSPVDLNNVHPMNIASVVKLYLRRLPEPLLTYELYSELLNIGIFSSNQEEEENKQGEEQEINVNNNSSLQFINLLKQLIQKLPIPNLQTLKYLILHLNRITWFELQNLMTASNLAAVIAPSLLWQRLPLPNAIISKGGGGGGISSNNNNYYSSSCIKSINNNNNQQQQQFISDAHRQSKTIELLIKYAFEIFDEDKCLDWRKFFIEYPGVSQPQQQQQRRHSLAATACNSSLQNNNNNNEITNNNNIYHSTLESTISTNNIDDDIVDDEEDEEEEEEVYDNELDYNNDNNNNIELLINNNENKKLNKIIFNRRQSLGEGGTITTTKTLIENNTKNNNEKQKLSRLKTLGTVMGKIDNNQQQQQQQFIYSINNNNNNKYLFQSPSTAPSQRRLNFQSHKQRSFTTSILVSPLSFRKNNYENNNNINKEFEIKNNSSSSSFSNNKQRKLFSHKSLDENIVQKQHNELGRRSTIKSGEVTVQLGKDCLPNDGGNTNRLCVKLLSSFDTDVINEEIEEPKRCERARLVLFHFQGELFDLILLICLLNCSLTSGIRKE</sequence>
<feature type="compositionally biased region" description="Low complexity" evidence="8">
    <location>
        <begin position="287"/>
        <end position="313"/>
    </location>
</feature>
<dbReference type="GO" id="GO:0051056">
    <property type="term" value="P:regulation of small GTPase mediated signal transduction"/>
    <property type="evidence" value="ECO:0007669"/>
    <property type="project" value="UniProtKB-ARBA"/>
</dbReference>
<dbReference type="SMART" id="SM00109">
    <property type="entry name" value="C1"/>
    <property type="match status" value="1"/>
</dbReference>
<dbReference type="PROSITE" id="PS50238">
    <property type="entry name" value="RHOGAP"/>
    <property type="match status" value="1"/>
</dbReference>
<dbReference type="PANTHER" id="PTHR15228:SF25">
    <property type="entry name" value="F-BAR DOMAIN-CONTAINING PROTEIN"/>
    <property type="match status" value="1"/>
</dbReference>
<keyword evidence="9" id="KW-1133">Transmembrane helix</keyword>
<dbReference type="InterPro" id="IPR054713">
    <property type="entry name" value="GMIP/FCHO2-like_FCH"/>
</dbReference>
<keyword evidence="1" id="KW-0343">GTPase activation</keyword>
<feature type="region of interest" description="Disordered" evidence="8">
    <location>
        <begin position="745"/>
        <end position="771"/>
    </location>
</feature>
<dbReference type="GO" id="GO:0007165">
    <property type="term" value="P:signal transduction"/>
    <property type="evidence" value="ECO:0007669"/>
    <property type="project" value="InterPro"/>
</dbReference>
<evidence type="ECO:0000256" key="1">
    <source>
        <dbReference type="ARBA" id="ARBA00022468"/>
    </source>
</evidence>
<dbReference type="InterPro" id="IPR008936">
    <property type="entry name" value="Rho_GTPase_activation_prot"/>
</dbReference>
<evidence type="ECO:0000256" key="2">
    <source>
        <dbReference type="ARBA" id="ARBA00022723"/>
    </source>
</evidence>
<gene>
    <name evidence="13" type="ORF">Mgra_00001892</name>
</gene>
<keyword evidence="9" id="KW-0812">Transmembrane</keyword>
<name>A0A8S9ZZ22_9BILA</name>
<keyword evidence="2" id="KW-0479">Metal-binding</keyword>